<protein>
    <recommendedName>
        <fullName evidence="4">DUF4154 domain-containing protein</fullName>
    </recommendedName>
</protein>
<keyword evidence="3" id="KW-1185">Reference proteome</keyword>
<accession>A0A5B9MAJ8</accession>
<dbReference type="EMBL" id="CP036264">
    <property type="protein sequence ID" value="QEF96545.1"/>
    <property type="molecule type" value="Genomic_DNA"/>
</dbReference>
<organism evidence="2 3">
    <name type="scientific">Stieleria maiorica</name>
    <dbReference type="NCBI Taxonomy" id="2795974"/>
    <lineage>
        <taxon>Bacteria</taxon>
        <taxon>Pseudomonadati</taxon>
        <taxon>Planctomycetota</taxon>
        <taxon>Planctomycetia</taxon>
        <taxon>Pirellulales</taxon>
        <taxon>Pirellulaceae</taxon>
        <taxon>Stieleria</taxon>
    </lineage>
</organism>
<dbReference type="KEGG" id="smam:Mal15_05730"/>
<dbReference type="AlphaFoldDB" id="A0A5B9MAJ8"/>
<evidence type="ECO:0000313" key="2">
    <source>
        <dbReference type="EMBL" id="QEF96545.1"/>
    </source>
</evidence>
<dbReference type="InterPro" id="IPR025293">
    <property type="entry name" value="YfiR/HmsC-like"/>
</dbReference>
<evidence type="ECO:0008006" key="4">
    <source>
        <dbReference type="Google" id="ProtNLM"/>
    </source>
</evidence>
<keyword evidence="1" id="KW-0732">Signal</keyword>
<feature type="signal peptide" evidence="1">
    <location>
        <begin position="1"/>
        <end position="40"/>
    </location>
</feature>
<gene>
    <name evidence="2" type="ORF">Mal15_05730</name>
</gene>
<dbReference type="Proteomes" id="UP000321353">
    <property type="component" value="Chromosome"/>
</dbReference>
<feature type="chain" id="PRO_5022680849" description="DUF4154 domain-containing protein" evidence="1">
    <location>
        <begin position="41"/>
        <end position="199"/>
    </location>
</feature>
<evidence type="ECO:0000256" key="1">
    <source>
        <dbReference type="SAM" id="SignalP"/>
    </source>
</evidence>
<dbReference type="Pfam" id="PF13689">
    <property type="entry name" value="DUF4154"/>
    <property type="match status" value="1"/>
</dbReference>
<proteinExistence type="predicted"/>
<sequence precursor="true">MNMNDNPSRRHVRRSVTRPIRLAVALLVMTGLVGAPTARADVGVATEQKVKVAYLYNFLRYVRWPETAHTDASSPMVIGIIDGDPHARLINQVAAKKKARGRSIVVRQFDSVGVIQACHLVFLHAGIASADEAEAIRRTEQQKSLLICESAEASRRGVPIRFFTDRDGTIGLRINIDAMARRGLQADAKLLNIATIERD</sequence>
<reference evidence="2 3" key="1">
    <citation type="submission" date="2019-02" db="EMBL/GenBank/DDBJ databases">
        <title>Planctomycetal bacteria perform biofilm scaping via a novel small molecule.</title>
        <authorList>
            <person name="Jeske O."/>
            <person name="Boedeker C."/>
            <person name="Wiegand S."/>
            <person name="Breitling P."/>
            <person name="Kallscheuer N."/>
            <person name="Jogler M."/>
            <person name="Rohde M."/>
            <person name="Petersen J."/>
            <person name="Medema M.H."/>
            <person name="Surup F."/>
            <person name="Jogler C."/>
        </authorList>
    </citation>
    <scope>NUCLEOTIDE SEQUENCE [LARGE SCALE GENOMIC DNA]</scope>
    <source>
        <strain evidence="2 3">Mal15</strain>
    </source>
</reference>
<name>A0A5B9MAJ8_9BACT</name>
<evidence type="ECO:0000313" key="3">
    <source>
        <dbReference type="Proteomes" id="UP000321353"/>
    </source>
</evidence>
<dbReference type="RefSeq" id="WP_147866348.1">
    <property type="nucleotide sequence ID" value="NZ_CP036264.1"/>
</dbReference>